<dbReference type="KEGG" id="ptm:GSPATT00007954001"/>
<evidence type="ECO:0000313" key="1">
    <source>
        <dbReference type="EMBL" id="CAK71408.1"/>
    </source>
</evidence>
<dbReference type="RefSeq" id="XP_001438805.1">
    <property type="nucleotide sequence ID" value="XM_001438768.1"/>
</dbReference>
<dbReference type="Proteomes" id="UP000000600">
    <property type="component" value="Unassembled WGS sequence"/>
</dbReference>
<reference evidence="1 2" key="1">
    <citation type="journal article" date="2006" name="Nature">
        <title>Global trends of whole-genome duplications revealed by the ciliate Paramecium tetraurelia.</title>
        <authorList>
            <consortium name="Genoscope"/>
            <person name="Aury J.-M."/>
            <person name="Jaillon O."/>
            <person name="Duret L."/>
            <person name="Noel B."/>
            <person name="Jubin C."/>
            <person name="Porcel B.M."/>
            <person name="Segurens B."/>
            <person name="Daubin V."/>
            <person name="Anthouard V."/>
            <person name="Aiach N."/>
            <person name="Arnaiz O."/>
            <person name="Billaut A."/>
            <person name="Beisson J."/>
            <person name="Blanc I."/>
            <person name="Bouhouche K."/>
            <person name="Camara F."/>
            <person name="Duharcourt S."/>
            <person name="Guigo R."/>
            <person name="Gogendeau D."/>
            <person name="Katinka M."/>
            <person name="Keller A.-M."/>
            <person name="Kissmehl R."/>
            <person name="Klotz C."/>
            <person name="Koll F."/>
            <person name="Le Moue A."/>
            <person name="Lepere C."/>
            <person name="Malinsky S."/>
            <person name="Nowacki M."/>
            <person name="Nowak J.K."/>
            <person name="Plattner H."/>
            <person name="Poulain J."/>
            <person name="Ruiz F."/>
            <person name="Serrano V."/>
            <person name="Zagulski M."/>
            <person name="Dessen P."/>
            <person name="Betermier M."/>
            <person name="Weissenbach J."/>
            <person name="Scarpelli C."/>
            <person name="Schachter V."/>
            <person name="Sperling L."/>
            <person name="Meyer E."/>
            <person name="Cohen J."/>
            <person name="Wincker P."/>
        </authorList>
    </citation>
    <scope>NUCLEOTIDE SEQUENCE [LARGE SCALE GENOMIC DNA]</scope>
    <source>
        <strain evidence="1 2">Stock d4-2</strain>
    </source>
</reference>
<dbReference type="HOGENOM" id="CLU_1351181_0_0_1"/>
<name>A0CKU1_PARTE</name>
<protein>
    <submittedName>
        <fullName evidence="1">Uncharacterized protein</fullName>
    </submittedName>
</protein>
<dbReference type="GeneID" id="5024578"/>
<sequence>MSLSTQFQVSYHGRIYKLYGDKDRTVAVGEFKINTTIETLCQELPNQFADYLRYLKTLRFEDQPDYLMLKDLMKQCSLPNTYDNRFEWTDKYQSKDSLLEVKVQGSFLVVPGNDCQSNVSNLGSSLSNVVKYVPSFQDAVQLKQPSQTQIKIAASQPHMDLNLHSETVDFEDIEENINDHQTLDLMLNIKKKNLNFSFCNQCF</sequence>
<dbReference type="eggNOG" id="KOG1164">
    <property type="taxonomic scope" value="Eukaryota"/>
</dbReference>
<gene>
    <name evidence="1" type="ORF">GSPATT00007954001</name>
</gene>
<dbReference type="OrthoDB" id="1932208at2759"/>
<proteinExistence type="predicted"/>
<dbReference type="OMA" id="PNQFADY"/>
<dbReference type="STRING" id="5888.A0CKU1"/>
<dbReference type="Gene3D" id="1.10.510.10">
    <property type="entry name" value="Transferase(Phosphotransferase) domain 1"/>
    <property type="match status" value="1"/>
</dbReference>
<organism evidence="1 2">
    <name type="scientific">Paramecium tetraurelia</name>
    <dbReference type="NCBI Taxonomy" id="5888"/>
    <lineage>
        <taxon>Eukaryota</taxon>
        <taxon>Sar</taxon>
        <taxon>Alveolata</taxon>
        <taxon>Ciliophora</taxon>
        <taxon>Intramacronucleata</taxon>
        <taxon>Oligohymenophorea</taxon>
        <taxon>Peniculida</taxon>
        <taxon>Parameciidae</taxon>
        <taxon>Paramecium</taxon>
    </lineage>
</organism>
<evidence type="ECO:0000313" key="2">
    <source>
        <dbReference type="Proteomes" id="UP000000600"/>
    </source>
</evidence>
<accession>A0CKU1</accession>
<dbReference type="InParanoid" id="A0CKU1"/>
<dbReference type="EMBL" id="CT868097">
    <property type="protein sequence ID" value="CAK71408.1"/>
    <property type="molecule type" value="Genomic_DNA"/>
</dbReference>
<keyword evidence="2" id="KW-1185">Reference proteome</keyword>
<dbReference type="AlphaFoldDB" id="A0CKU1"/>